<comment type="similarity">
    <text evidence="5">Belongs to the cytochrome P450 family.</text>
</comment>
<keyword evidence="8" id="KW-0256">Endoplasmic reticulum</keyword>
<keyword evidence="7" id="KW-0479">Metal-binding</keyword>
<evidence type="ECO:0000256" key="3">
    <source>
        <dbReference type="ARBA" id="ARBA00004174"/>
    </source>
</evidence>
<evidence type="ECO:0000256" key="14">
    <source>
        <dbReference type="SAM" id="MobiDB-lite"/>
    </source>
</evidence>
<dbReference type="PROSITE" id="PS00086">
    <property type="entry name" value="CYTOCHROME_P450"/>
    <property type="match status" value="1"/>
</dbReference>
<dbReference type="Pfam" id="PF00067">
    <property type="entry name" value="p450"/>
    <property type="match status" value="3"/>
</dbReference>
<dbReference type="InterPro" id="IPR036396">
    <property type="entry name" value="Cyt_P450_sf"/>
</dbReference>
<protein>
    <submittedName>
        <fullName evidence="15">Putative cytochrome P450 318a1</fullName>
    </submittedName>
</protein>
<reference evidence="15 16" key="1">
    <citation type="journal article" date="2015" name="Nat. Commun.">
        <title>Lucilia cuprina genome unlocks parasitic fly biology to underpin future interventions.</title>
        <authorList>
            <person name="Anstead C.A."/>
            <person name="Korhonen P.K."/>
            <person name="Young N.D."/>
            <person name="Hall R.S."/>
            <person name="Jex A.R."/>
            <person name="Murali S.C."/>
            <person name="Hughes D.S."/>
            <person name="Lee S.F."/>
            <person name="Perry T."/>
            <person name="Stroehlein A.J."/>
            <person name="Ansell B.R."/>
            <person name="Breugelmans B."/>
            <person name="Hofmann A."/>
            <person name="Qu J."/>
            <person name="Dugan S."/>
            <person name="Lee S.L."/>
            <person name="Chao H."/>
            <person name="Dinh H."/>
            <person name="Han Y."/>
            <person name="Doddapaneni H.V."/>
            <person name="Worley K.C."/>
            <person name="Muzny D.M."/>
            <person name="Ioannidis P."/>
            <person name="Waterhouse R.M."/>
            <person name="Zdobnov E.M."/>
            <person name="James P.J."/>
            <person name="Bagnall N.H."/>
            <person name="Kotze A.C."/>
            <person name="Gibbs R.A."/>
            <person name="Richards S."/>
            <person name="Batterham P."/>
            <person name="Gasser R.B."/>
        </authorList>
    </citation>
    <scope>NUCLEOTIDE SEQUENCE [LARGE SCALE GENOMIC DNA]</scope>
    <source>
        <strain evidence="15 16">LS</strain>
        <tissue evidence="15">Full body</tissue>
    </source>
</reference>
<keyword evidence="12" id="KW-0503">Monooxygenase</keyword>
<feature type="compositionally biased region" description="Low complexity" evidence="14">
    <location>
        <begin position="475"/>
        <end position="500"/>
    </location>
</feature>
<dbReference type="EMBL" id="JRES01000349">
    <property type="protein sequence ID" value="KNC32006.1"/>
    <property type="molecule type" value="Genomic_DNA"/>
</dbReference>
<dbReference type="OMA" id="DPNCMDK"/>
<dbReference type="GO" id="GO:0020037">
    <property type="term" value="F:heme binding"/>
    <property type="evidence" value="ECO:0007669"/>
    <property type="project" value="InterPro"/>
</dbReference>
<dbReference type="PANTHER" id="PTHR24291:SF189">
    <property type="entry name" value="CYTOCHROME P450 4C3-RELATED"/>
    <property type="match status" value="1"/>
</dbReference>
<dbReference type="Proteomes" id="UP000037069">
    <property type="component" value="Unassembled WGS sequence"/>
</dbReference>
<keyword evidence="6" id="KW-0349">Heme</keyword>
<dbReference type="GO" id="GO:0016705">
    <property type="term" value="F:oxidoreductase activity, acting on paired donors, with incorporation or reduction of molecular oxygen"/>
    <property type="evidence" value="ECO:0007669"/>
    <property type="project" value="InterPro"/>
</dbReference>
<dbReference type="STRING" id="7375.A0A0L0CID5"/>
<organism evidence="15 16">
    <name type="scientific">Lucilia cuprina</name>
    <name type="common">Green bottle fly</name>
    <name type="synonym">Australian sheep blowfly</name>
    <dbReference type="NCBI Taxonomy" id="7375"/>
    <lineage>
        <taxon>Eukaryota</taxon>
        <taxon>Metazoa</taxon>
        <taxon>Ecdysozoa</taxon>
        <taxon>Arthropoda</taxon>
        <taxon>Hexapoda</taxon>
        <taxon>Insecta</taxon>
        <taxon>Pterygota</taxon>
        <taxon>Neoptera</taxon>
        <taxon>Endopterygota</taxon>
        <taxon>Diptera</taxon>
        <taxon>Brachycera</taxon>
        <taxon>Muscomorpha</taxon>
        <taxon>Oestroidea</taxon>
        <taxon>Calliphoridae</taxon>
        <taxon>Luciliinae</taxon>
        <taxon>Lucilia</taxon>
    </lineage>
</organism>
<evidence type="ECO:0000256" key="5">
    <source>
        <dbReference type="ARBA" id="ARBA00010617"/>
    </source>
</evidence>
<dbReference type="Gene3D" id="1.10.630.10">
    <property type="entry name" value="Cytochrome P450"/>
    <property type="match status" value="2"/>
</dbReference>
<keyword evidence="16" id="KW-1185">Reference proteome</keyword>
<dbReference type="GO" id="GO:0004497">
    <property type="term" value="F:monooxygenase activity"/>
    <property type="evidence" value="ECO:0007669"/>
    <property type="project" value="UniProtKB-KW"/>
</dbReference>
<dbReference type="SUPFAM" id="SSF48264">
    <property type="entry name" value="Cytochrome P450"/>
    <property type="match status" value="1"/>
</dbReference>
<dbReference type="InterPro" id="IPR017972">
    <property type="entry name" value="Cyt_P450_CS"/>
</dbReference>
<evidence type="ECO:0000256" key="4">
    <source>
        <dbReference type="ARBA" id="ARBA00004406"/>
    </source>
</evidence>
<keyword evidence="10" id="KW-0560">Oxidoreductase</keyword>
<evidence type="ECO:0000256" key="2">
    <source>
        <dbReference type="ARBA" id="ARBA00003690"/>
    </source>
</evidence>
<dbReference type="InterPro" id="IPR001128">
    <property type="entry name" value="Cyt_P450"/>
</dbReference>
<dbReference type="InterPro" id="IPR050196">
    <property type="entry name" value="Cytochrome_P450_Monoox"/>
</dbReference>
<comment type="subcellular location">
    <subcellularLocation>
        <location evidence="4">Endoplasmic reticulum membrane</location>
        <topology evidence="4">Peripheral membrane protein</topology>
    </subcellularLocation>
    <subcellularLocation>
        <location evidence="3">Microsome membrane</location>
        <topology evidence="3">Peripheral membrane protein</topology>
    </subcellularLocation>
</comment>
<evidence type="ECO:0000256" key="13">
    <source>
        <dbReference type="ARBA" id="ARBA00023136"/>
    </source>
</evidence>
<evidence type="ECO:0000313" key="15">
    <source>
        <dbReference type="EMBL" id="KNC32006.1"/>
    </source>
</evidence>
<evidence type="ECO:0000256" key="11">
    <source>
        <dbReference type="ARBA" id="ARBA00023004"/>
    </source>
</evidence>
<evidence type="ECO:0000256" key="1">
    <source>
        <dbReference type="ARBA" id="ARBA00001971"/>
    </source>
</evidence>
<comment type="caution">
    <text evidence="15">The sequence shown here is derived from an EMBL/GenBank/DDBJ whole genome shotgun (WGS) entry which is preliminary data.</text>
</comment>
<dbReference type="PANTHER" id="PTHR24291">
    <property type="entry name" value="CYTOCHROME P450 FAMILY 4"/>
    <property type="match status" value="1"/>
</dbReference>
<evidence type="ECO:0000256" key="6">
    <source>
        <dbReference type="ARBA" id="ARBA00022617"/>
    </source>
</evidence>
<keyword evidence="11" id="KW-0408">Iron</keyword>
<keyword evidence="13" id="KW-0472">Membrane</keyword>
<dbReference type="OrthoDB" id="1470350at2759"/>
<keyword evidence="9" id="KW-0492">Microsome</keyword>
<name>A0A0L0CID5_LUCCU</name>
<accession>A0A0L0CID5</accession>
<dbReference type="GO" id="GO:0005506">
    <property type="term" value="F:iron ion binding"/>
    <property type="evidence" value="ECO:0007669"/>
    <property type="project" value="InterPro"/>
</dbReference>
<gene>
    <name evidence="15" type="ORF">FF38_10682</name>
</gene>
<comment type="function">
    <text evidence="2">May be involved in the metabolism of insect hormones and in the breakdown of synthetic insecticides.</text>
</comment>
<comment type="cofactor">
    <cofactor evidence="1">
        <name>heme</name>
        <dbReference type="ChEBI" id="CHEBI:30413"/>
    </cofactor>
</comment>
<evidence type="ECO:0000256" key="7">
    <source>
        <dbReference type="ARBA" id="ARBA00022723"/>
    </source>
</evidence>
<dbReference type="AlphaFoldDB" id="A0A0L0CID5"/>
<proteinExistence type="inferred from homology"/>
<evidence type="ECO:0000256" key="9">
    <source>
        <dbReference type="ARBA" id="ARBA00022848"/>
    </source>
</evidence>
<sequence>MNSLLFYIICLICLIIYKQRKCWYFIWQLNGWRGLLQQPILWLLLIIYLEPKSIMSSIQRCHKYFQFPLAIIVFNRILLYVDDPETMESILTAPECLNKTFLQNGFYANKGLLHAKDEQWKIRRKQLNPAFSHNTLVSFFEIFNRISNELKVKISEDLLDCKEVKFKSFEDLITRAVLEVSCLTTMGFETNFLQNDEKFIAQSYRYLMELTALRILKPWYQIDFIFRLLDNKNYEKSKRANKLVTDFVANIVKLKHIEWQHRLEQYRQKVDIKTTASNFATATNTRQETEENGENHNFTGTRTAAAANDALKNNMKEFSFLPDSDANALMQEQQQQKHRIFIDQIFYLAQTGKLTLEDIMNESQSMVVVSFETVSSCIINALLCLAINHECQMKLRHEITQVLLLSKSKTNNKTNLTTAAEIATTSIKHIKDTNATKTNYHKTCANTIDRYLDFNTTDCEGDVNNDDIRRSTFATTTTTSSSSNSRSTNSGNGSSGYNDSLDSDDDDGNEMLNDCDVKVTIEHLLNMPYLDMIINESLRLLTTVPMNLRNASADFQLNVIQRDKCTCALSNNNKNTSTRCSCRHVVVPKDTMIALDIFNMQRNEKYWGANALKFYPENFSKKHQPQHQYRNEEKIGDENEMKLNETSISSSAGLAATSRHSYAFVPFSKGLRTCIGYRYSIYLSKIVLIKLISSFKFTTNIKLEDLQCYEGVSLKFCNADKINFQIQPVG</sequence>
<evidence type="ECO:0000256" key="8">
    <source>
        <dbReference type="ARBA" id="ARBA00022824"/>
    </source>
</evidence>
<evidence type="ECO:0000313" key="16">
    <source>
        <dbReference type="Proteomes" id="UP000037069"/>
    </source>
</evidence>
<evidence type="ECO:0000256" key="12">
    <source>
        <dbReference type="ARBA" id="ARBA00023033"/>
    </source>
</evidence>
<feature type="region of interest" description="Disordered" evidence="14">
    <location>
        <begin position="474"/>
        <end position="503"/>
    </location>
</feature>
<evidence type="ECO:0000256" key="10">
    <source>
        <dbReference type="ARBA" id="ARBA00023002"/>
    </source>
</evidence>